<dbReference type="Proteomes" id="UP000023561">
    <property type="component" value="Unassembled WGS sequence"/>
</dbReference>
<dbReference type="Pfam" id="PF04519">
    <property type="entry name" value="Bactofilin"/>
    <property type="match status" value="1"/>
</dbReference>
<comment type="caution">
    <text evidence="2">The sequence shown here is derived from an EMBL/GenBank/DDBJ whole genome shotgun (WGS) entry which is preliminary data.</text>
</comment>
<organism evidence="2 3">
    <name type="scientific">Parageobacillus caldoxylosilyticus NBRC 107762</name>
    <dbReference type="NCBI Taxonomy" id="1220594"/>
    <lineage>
        <taxon>Bacteria</taxon>
        <taxon>Bacillati</taxon>
        <taxon>Bacillota</taxon>
        <taxon>Bacilli</taxon>
        <taxon>Bacillales</taxon>
        <taxon>Anoxybacillaceae</taxon>
        <taxon>Saccharococcus</taxon>
    </lineage>
</organism>
<dbReference type="PANTHER" id="PTHR35024:SF4">
    <property type="entry name" value="POLYMER-FORMING CYTOSKELETAL PROTEIN"/>
    <property type="match status" value="1"/>
</dbReference>
<reference evidence="2 3" key="1">
    <citation type="submission" date="2014-04" db="EMBL/GenBank/DDBJ databases">
        <title>Whole genome shotgun sequence of Geobacillus caldoxylosilyticus NBRC 107762.</title>
        <authorList>
            <person name="Hosoyama A."/>
            <person name="Hosoyama Y."/>
            <person name="Katano-Makiyama Y."/>
            <person name="Tsuchikane K."/>
            <person name="Ohji S."/>
            <person name="Ichikawa N."/>
            <person name="Yamazoe A."/>
            <person name="Fujita N."/>
        </authorList>
    </citation>
    <scope>NUCLEOTIDE SEQUENCE [LARGE SCALE GENOMIC DNA]</scope>
    <source>
        <strain evidence="2 3">NBRC 107762</strain>
    </source>
</reference>
<sequence>MERKDLVISGAGSASGGLYNLVKISGTGKVHGDIDCNDMAIHGTATMEGNVKAKAVHISGKARVTGSLKTEHVKISGSAQIGAGVQCKQFDCHGSANVDGNLSADEVHIHGEAAIKGGCDAEQFKARGEFSIGGLLNAETIQIKPFGHCQAKEIGGERIEVKLQGITFLKKLLFHFGLTAESIEGDEIYLEYTSAKAVRGNRVTIGPGCDIEVVEYQGEFQCDPGAKVGTYKKV</sequence>
<dbReference type="PANTHER" id="PTHR35024">
    <property type="entry name" value="HYPOTHETICAL CYTOSOLIC PROTEIN"/>
    <property type="match status" value="1"/>
</dbReference>
<dbReference type="AlphaFoldDB" id="A0A023DHV8"/>
<evidence type="ECO:0000313" key="2">
    <source>
        <dbReference type="EMBL" id="GAJ40837.1"/>
    </source>
</evidence>
<name>A0A023DHV8_9BACL</name>
<dbReference type="EMBL" id="BAWO01000052">
    <property type="protein sequence ID" value="GAJ40837.1"/>
    <property type="molecule type" value="Genomic_DNA"/>
</dbReference>
<gene>
    <name evidence="2" type="ORF">GCA01S_052_00130</name>
</gene>
<dbReference type="RefSeq" id="WP_042410798.1">
    <property type="nucleotide sequence ID" value="NZ_BAWO01000052.1"/>
</dbReference>
<keyword evidence="3" id="KW-1185">Reference proteome</keyword>
<dbReference type="OrthoDB" id="1730007at2"/>
<comment type="similarity">
    <text evidence="1">Belongs to the bactofilin family.</text>
</comment>
<evidence type="ECO:0008006" key="4">
    <source>
        <dbReference type="Google" id="ProtNLM"/>
    </source>
</evidence>
<protein>
    <recommendedName>
        <fullName evidence="4">Bactofilin</fullName>
    </recommendedName>
</protein>
<evidence type="ECO:0000313" key="3">
    <source>
        <dbReference type="Proteomes" id="UP000023561"/>
    </source>
</evidence>
<evidence type="ECO:0000256" key="1">
    <source>
        <dbReference type="ARBA" id="ARBA00044755"/>
    </source>
</evidence>
<dbReference type="InterPro" id="IPR007607">
    <property type="entry name" value="BacA/B"/>
</dbReference>
<accession>A0A023DHV8</accession>
<proteinExistence type="inferred from homology"/>